<keyword evidence="1" id="KW-0203">Cytokinin biosynthesis</keyword>
<evidence type="ECO:0000313" key="4">
    <source>
        <dbReference type="Proteomes" id="UP000177395"/>
    </source>
</evidence>
<accession>A0A1F6FJI3</accession>
<dbReference type="InterPro" id="IPR052341">
    <property type="entry name" value="LOG_family_nucleotidases"/>
</dbReference>
<sequence length="247" mass="27687">MIKNPFSNSRKSSAGKSKQPKTEENCRVVSELLRPNGVDQSWRVFSILSEFVSGFNLLRKLGPAATFWGSARLRPGDKYYNEAEELASRLAKKGLTIVTGGGGGIMEAGNVGAYKVGGQSVGLNIRLPMEQKLNPYTTMSQTFDHFFARKVMLAFSSEVYIYFPGGYGTLDELYEILTLIQTKKISHVPIILYGKEFWTPLVDWMKRELLEKYQTIDEKDLGLFSIVDSVDEAEKKVFSKVAVVCEI</sequence>
<dbReference type="GO" id="GO:0005829">
    <property type="term" value="C:cytosol"/>
    <property type="evidence" value="ECO:0007669"/>
    <property type="project" value="TreeGrafter"/>
</dbReference>
<dbReference type="GO" id="GO:0009691">
    <property type="term" value="P:cytokinin biosynthetic process"/>
    <property type="evidence" value="ECO:0007669"/>
    <property type="project" value="UniProtKB-UniRule"/>
</dbReference>
<dbReference type="PANTHER" id="PTHR43393">
    <property type="entry name" value="CYTOKININ RIBOSIDE 5'-MONOPHOSPHATE PHOSPHORIBOHYDROLASE"/>
    <property type="match status" value="1"/>
</dbReference>
<gene>
    <name evidence="3" type="ORF">A2392_00925</name>
</gene>
<name>A0A1F6FJI3_9BACT</name>
<comment type="similarity">
    <text evidence="1">Belongs to the LOG family.</text>
</comment>
<evidence type="ECO:0000256" key="1">
    <source>
        <dbReference type="RuleBase" id="RU363015"/>
    </source>
</evidence>
<reference evidence="3 4" key="1">
    <citation type="journal article" date="2016" name="Nat. Commun.">
        <title>Thousands of microbial genomes shed light on interconnected biogeochemical processes in an aquifer system.</title>
        <authorList>
            <person name="Anantharaman K."/>
            <person name="Brown C.T."/>
            <person name="Hug L.A."/>
            <person name="Sharon I."/>
            <person name="Castelle C.J."/>
            <person name="Probst A.J."/>
            <person name="Thomas B.C."/>
            <person name="Singh A."/>
            <person name="Wilkins M.J."/>
            <person name="Karaoz U."/>
            <person name="Brodie E.L."/>
            <person name="Williams K.H."/>
            <person name="Hubbard S.S."/>
            <person name="Banfield J.F."/>
        </authorList>
    </citation>
    <scope>NUCLEOTIDE SEQUENCE [LARGE SCALE GENOMIC DNA]</scope>
</reference>
<dbReference type="PANTHER" id="PTHR43393:SF3">
    <property type="entry name" value="LYSINE DECARBOXYLASE-LIKE PROTEIN"/>
    <property type="match status" value="1"/>
</dbReference>
<dbReference type="InterPro" id="IPR031100">
    <property type="entry name" value="LOG_fam"/>
</dbReference>
<dbReference type="Gene3D" id="3.40.50.450">
    <property type="match status" value="1"/>
</dbReference>
<dbReference type="SUPFAM" id="SSF102405">
    <property type="entry name" value="MCP/YpsA-like"/>
    <property type="match status" value="1"/>
</dbReference>
<dbReference type="EMBL" id="MFMS01000002">
    <property type="protein sequence ID" value="OGG86016.1"/>
    <property type="molecule type" value="Genomic_DNA"/>
</dbReference>
<dbReference type="Proteomes" id="UP000177395">
    <property type="component" value="Unassembled WGS sequence"/>
</dbReference>
<dbReference type="GO" id="GO:0016787">
    <property type="term" value="F:hydrolase activity"/>
    <property type="evidence" value="ECO:0007669"/>
    <property type="project" value="UniProtKB-KW"/>
</dbReference>
<feature type="region of interest" description="Disordered" evidence="2">
    <location>
        <begin position="1"/>
        <end position="24"/>
    </location>
</feature>
<dbReference type="Pfam" id="PF03641">
    <property type="entry name" value="Lysine_decarbox"/>
    <property type="match status" value="1"/>
</dbReference>
<dbReference type="STRING" id="1798531.A2392_00925"/>
<comment type="caution">
    <text evidence="3">The sequence shown here is derived from an EMBL/GenBank/DDBJ whole genome shotgun (WGS) entry which is preliminary data.</text>
</comment>
<dbReference type="InterPro" id="IPR005269">
    <property type="entry name" value="LOG"/>
</dbReference>
<dbReference type="EC" id="3.2.2.n1" evidence="1"/>
<evidence type="ECO:0000256" key="2">
    <source>
        <dbReference type="SAM" id="MobiDB-lite"/>
    </source>
</evidence>
<dbReference type="NCBIfam" id="TIGR00730">
    <property type="entry name" value="Rossman fold protein, TIGR00730 family"/>
    <property type="match status" value="1"/>
</dbReference>
<keyword evidence="1" id="KW-0378">Hydrolase</keyword>
<proteinExistence type="inferred from homology"/>
<protein>
    <recommendedName>
        <fullName evidence="1">Cytokinin riboside 5'-monophosphate phosphoribohydrolase</fullName>
        <ecNumber evidence="1">3.2.2.n1</ecNumber>
    </recommendedName>
</protein>
<organism evidence="3 4">
    <name type="scientific">Candidatus Kaiserbacteria bacterium RIFOXYB1_FULL_46_14</name>
    <dbReference type="NCBI Taxonomy" id="1798531"/>
    <lineage>
        <taxon>Bacteria</taxon>
        <taxon>Candidatus Kaiseribacteriota</taxon>
    </lineage>
</organism>
<evidence type="ECO:0000313" key="3">
    <source>
        <dbReference type="EMBL" id="OGG86016.1"/>
    </source>
</evidence>
<feature type="compositionally biased region" description="Polar residues" evidence="2">
    <location>
        <begin position="1"/>
        <end position="16"/>
    </location>
</feature>
<dbReference type="AlphaFoldDB" id="A0A1F6FJI3"/>